<dbReference type="Pfam" id="PF13625">
    <property type="entry name" value="Helicase_C_3"/>
    <property type="match status" value="1"/>
</dbReference>
<feature type="compositionally biased region" description="Basic and acidic residues" evidence="1">
    <location>
        <begin position="610"/>
        <end position="620"/>
    </location>
</feature>
<comment type="caution">
    <text evidence="3">The sequence shown here is derived from an EMBL/GenBank/DDBJ whole genome shotgun (WGS) entry which is preliminary data.</text>
</comment>
<feature type="compositionally biased region" description="Basic residues" evidence="1">
    <location>
        <begin position="512"/>
        <end position="522"/>
    </location>
</feature>
<feature type="compositionally biased region" description="Low complexity" evidence="1">
    <location>
        <begin position="557"/>
        <end position="566"/>
    </location>
</feature>
<evidence type="ECO:0000259" key="2">
    <source>
        <dbReference type="Pfam" id="PF13625"/>
    </source>
</evidence>
<proteinExistence type="predicted"/>
<evidence type="ECO:0000313" key="3">
    <source>
        <dbReference type="EMBL" id="KRV48293.1"/>
    </source>
</evidence>
<gene>
    <name evidence="3" type="ORF">AQ490_25705</name>
</gene>
<organism evidence="3 4">
    <name type="scientific">Wenjunlia vitaminophila</name>
    <name type="common">Streptomyces vitaminophilus</name>
    <dbReference type="NCBI Taxonomy" id="76728"/>
    <lineage>
        <taxon>Bacteria</taxon>
        <taxon>Bacillati</taxon>
        <taxon>Actinomycetota</taxon>
        <taxon>Actinomycetes</taxon>
        <taxon>Kitasatosporales</taxon>
        <taxon>Streptomycetaceae</taxon>
        <taxon>Wenjunlia</taxon>
    </lineage>
</organism>
<dbReference type="Proteomes" id="UP000050867">
    <property type="component" value="Unassembled WGS sequence"/>
</dbReference>
<reference evidence="3 4" key="1">
    <citation type="submission" date="2015-10" db="EMBL/GenBank/DDBJ databases">
        <title>Draft genome sequence of pyrrolomycin-producing Streptomyces vitaminophilus.</title>
        <authorList>
            <person name="Graham D.E."/>
            <person name="Mahan K.M."/>
            <person name="Klingeman D.M."/>
            <person name="Hettich R.L."/>
            <person name="Parry R.J."/>
        </authorList>
    </citation>
    <scope>NUCLEOTIDE SEQUENCE [LARGE SCALE GENOMIC DNA]</scope>
    <source>
        <strain evidence="3 4">ATCC 31673</strain>
    </source>
</reference>
<evidence type="ECO:0000313" key="4">
    <source>
        <dbReference type="Proteomes" id="UP000050867"/>
    </source>
</evidence>
<accession>A0A0T6LQI1</accession>
<dbReference type="EMBL" id="LLZU01000026">
    <property type="protein sequence ID" value="KRV48293.1"/>
    <property type="molecule type" value="Genomic_DNA"/>
</dbReference>
<dbReference type="eggNOG" id="COG2378">
    <property type="taxonomic scope" value="Bacteria"/>
</dbReference>
<evidence type="ECO:0000256" key="1">
    <source>
        <dbReference type="SAM" id="MobiDB-lite"/>
    </source>
</evidence>
<feature type="compositionally biased region" description="Low complexity" evidence="1">
    <location>
        <begin position="523"/>
        <end position="550"/>
    </location>
</feature>
<dbReference type="STRING" id="76728.AQ490_25705"/>
<feature type="region of interest" description="Disordered" evidence="1">
    <location>
        <begin position="486"/>
        <end position="620"/>
    </location>
</feature>
<feature type="domain" description="Helicase XPB/Ssl2 N-terminal" evidence="2">
    <location>
        <begin position="290"/>
        <end position="412"/>
    </location>
</feature>
<feature type="compositionally biased region" description="Pro residues" evidence="1">
    <location>
        <begin position="497"/>
        <end position="511"/>
    </location>
</feature>
<dbReference type="InterPro" id="IPR032830">
    <property type="entry name" value="XPB/Ssl2_N"/>
</dbReference>
<keyword evidence="4" id="KW-1185">Reference proteome</keyword>
<sequence>MRASEATTGVQWLLARGLLLPAGPRTVVLPREVALHLRGGRAHRELQPEPPAVTAVAHEPRTVDGMAAGQAFTAVRTAEELLARWNTGGPPVLRAGGLSVRELRRTAAALETDDRTAAFWLDLCFAAGLLASDGDADERWAPTPGYDEWLRLAPEDRWEHLARAWLAGTRVPGLVGSKDSRGRVLAPLGPDLDRPLAPELRRRLLGLLAELPPGASADRGALLARLRWDRPLRGAAEDFRVAVTGWTADEAELLGVTGRGALSGHGRALLAGGRAAGDLAPLLPEPLDHVLLQADLTAVAPGPLRRPLADLLGVAAEVESKGGATVYRFTPESVRRALDAGHGAVDLHAFLARHSRTPVPQPLTYLIDDVARRHGRLRVGAASAYLRCDDPAVLTELLADRRCAGLGLRRLAPTAVAAQCPPERLLEVLRELGHAPAAESAEGDVLIAREDVYRTPPRSAPTPVASGPPAPDEALVEAALKAIRAGDKAATVRRRPAAPPPGAAPVRPPRTPGRRSRRRCWPGRRCGSAASTRRARPASTSSPRSGSRAAPSPPTTTPRTRSAPSPCTGSPVRLNSRTNRHDAPGRRPPSNRADHRPRASPRGVTAGRGAPRDRGAGSRT</sequence>
<dbReference type="AlphaFoldDB" id="A0A0T6LQI1"/>
<name>A0A0T6LQI1_WENVI</name>
<protein>
    <recommendedName>
        <fullName evidence="2">Helicase XPB/Ssl2 N-terminal domain-containing protein</fullName>
    </recommendedName>
</protein>